<proteinExistence type="predicted"/>
<dbReference type="KEGG" id="mnd:KOY48_01345"/>
<sequence length="47" mass="5953">MMICLSHAAEYDEVRFVNLEFLQQWKKWRRREKDIQDVKLIDEWRAK</sequence>
<keyword evidence="2" id="KW-1185">Reference proteome</keyword>
<name>A0A8F1MCP8_9BACT</name>
<reference evidence="1" key="1">
    <citation type="submission" date="2021-06" db="EMBL/GenBank/DDBJ databases">
        <title>An adapted protocol for Saccharibacteria cultivation: two new species join this phylum of Candidate Phyla Radiations.</title>
        <authorList>
            <person name="Ibrahim A."/>
            <person name="Maatouk M."/>
            <person name="Zgheib R."/>
            <person name="Haddad G."/>
            <person name="Bou Khalil J."/>
            <person name="Raoult D."/>
            <person name="Bittar F."/>
        </authorList>
    </citation>
    <scope>NUCLEOTIDE SEQUENCE</scope>
    <source>
        <strain evidence="1">IHU1</strain>
    </source>
</reference>
<accession>A0A8F1MCP8</accession>
<evidence type="ECO:0000313" key="2">
    <source>
        <dbReference type="Proteomes" id="UP000679129"/>
    </source>
</evidence>
<dbReference type="Proteomes" id="UP000679129">
    <property type="component" value="Chromosome"/>
</dbReference>
<dbReference type="AlphaFoldDB" id="A0A8F1MCP8"/>
<evidence type="ECO:0000313" key="1">
    <source>
        <dbReference type="EMBL" id="QWQ32491.1"/>
    </source>
</evidence>
<gene>
    <name evidence="1" type="ORF">KOY48_01345</name>
</gene>
<dbReference type="EMBL" id="CP076460">
    <property type="protein sequence ID" value="QWQ32491.1"/>
    <property type="molecule type" value="Genomic_DNA"/>
</dbReference>
<organism evidence="1 2">
    <name type="scientific">Candidatus Minimicrobia naudis</name>
    <dbReference type="NCBI Taxonomy" id="2841263"/>
    <lineage>
        <taxon>Bacteria</taxon>
        <taxon>Candidatus Saccharimonadota</taxon>
        <taxon>Candidatus Saccharimonadota incertae sedis</taxon>
        <taxon>Candidatus Minimicrobia</taxon>
    </lineage>
</organism>
<protein>
    <submittedName>
        <fullName evidence="1">Uncharacterized protein</fullName>
    </submittedName>
</protein>